<reference evidence="1 2" key="1">
    <citation type="journal article" date="2024" name="Int. J. Mol. Sci.">
        <title>Exploration of Alicyclobacillus spp. Genome in Search of Antibiotic Resistance.</title>
        <authorList>
            <person name="Bucka-Kolendo J."/>
            <person name="Kiousi D.E."/>
            <person name="Dekowska A."/>
            <person name="Mikolajczuk-Szczyrba A."/>
            <person name="Karadedos D.M."/>
            <person name="Michael P."/>
            <person name="Galanis A."/>
            <person name="Sokolowska B."/>
        </authorList>
    </citation>
    <scope>NUCLEOTIDE SEQUENCE [LARGE SCALE GENOMIC DNA]</scope>
    <source>
        <strain evidence="1 2">KKP 3000</strain>
    </source>
</reference>
<organism evidence="1 2">
    <name type="scientific">Alicyclobacillus fastidiosus</name>
    <dbReference type="NCBI Taxonomy" id="392011"/>
    <lineage>
        <taxon>Bacteria</taxon>
        <taxon>Bacillati</taxon>
        <taxon>Bacillota</taxon>
        <taxon>Bacilli</taxon>
        <taxon>Bacillales</taxon>
        <taxon>Alicyclobacillaceae</taxon>
        <taxon>Alicyclobacillus</taxon>
    </lineage>
</organism>
<dbReference type="EMBL" id="JBDXSU010000025">
    <property type="protein sequence ID" value="MFB5192597.1"/>
    <property type="molecule type" value="Genomic_DNA"/>
</dbReference>
<protein>
    <submittedName>
        <fullName evidence="1">Uncharacterized protein</fullName>
    </submittedName>
</protein>
<evidence type="ECO:0000313" key="1">
    <source>
        <dbReference type="EMBL" id="MFB5192597.1"/>
    </source>
</evidence>
<dbReference type="RefSeq" id="WP_275475938.1">
    <property type="nucleotide sequence ID" value="NZ_CP162940.1"/>
</dbReference>
<sequence>MAPSRGLARPRWGLYKNGELVLVHENKEMLEGNVREFERQEGRGRSKFEIKPNTMF</sequence>
<name>A0ABV5AK33_9BACL</name>
<gene>
    <name evidence="1" type="ORF">KKP3000_001806</name>
</gene>
<evidence type="ECO:0000313" key="2">
    <source>
        <dbReference type="Proteomes" id="UP001579974"/>
    </source>
</evidence>
<accession>A0ABV5AK33</accession>
<comment type="caution">
    <text evidence="1">The sequence shown here is derived from an EMBL/GenBank/DDBJ whole genome shotgun (WGS) entry which is preliminary data.</text>
</comment>
<dbReference type="Proteomes" id="UP001579974">
    <property type="component" value="Unassembled WGS sequence"/>
</dbReference>
<keyword evidence="2" id="KW-1185">Reference proteome</keyword>
<proteinExistence type="predicted"/>